<gene>
    <name evidence="2" type="ORF">AHA02nite_02280</name>
</gene>
<dbReference type="SUPFAM" id="SSF52540">
    <property type="entry name" value="P-loop containing nucleoside triphosphate hydrolases"/>
    <property type="match status" value="1"/>
</dbReference>
<evidence type="ECO:0008006" key="4">
    <source>
        <dbReference type="Google" id="ProtNLM"/>
    </source>
</evidence>
<dbReference type="Gene3D" id="3.40.50.300">
    <property type="entry name" value="P-loop containing nucleotide triphosphate hydrolases"/>
    <property type="match status" value="1"/>
</dbReference>
<evidence type="ECO:0000313" key="3">
    <source>
        <dbReference type="Proteomes" id="UP000321440"/>
    </source>
</evidence>
<proteinExistence type="predicted"/>
<evidence type="ECO:0000313" key="2">
    <source>
        <dbReference type="EMBL" id="GEN44452.1"/>
    </source>
</evidence>
<dbReference type="OrthoDB" id="193997at2"/>
<dbReference type="EMBL" id="BJYA01000001">
    <property type="protein sequence ID" value="GEN44452.1"/>
    <property type="molecule type" value="Genomic_DNA"/>
</dbReference>
<keyword evidence="3" id="KW-1185">Reference proteome</keyword>
<organism evidence="2 3">
    <name type="scientific">Alkalibacillus haloalkaliphilus</name>
    <dbReference type="NCBI Taxonomy" id="94136"/>
    <lineage>
        <taxon>Bacteria</taxon>
        <taxon>Bacillati</taxon>
        <taxon>Bacillota</taxon>
        <taxon>Bacilli</taxon>
        <taxon>Bacillales</taxon>
        <taxon>Bacillaceae</taxon>
        <taxon>Alkalibacillus</taxon>
    </lineage>
</organism>
<feature type="compositionally biased region" description="Basic and acidic residues" evidence="1">
    <location>
        <begin position="117"/>
        <end position="136"/>
    </location>
</feature>
<feature type="region of interest" description="Disordered" evidence="1">
    <location>
        <begin position="117"/>
        <end position="139"/>
    </location>
</feature>
<evidence type="ECO:0000256" key="1">
    <source>
        <dbReference type="SAM" id="MobiDB-lite"/>
    </source>
</evidence>
<dbReference type="AlphaFoldDB" id="A0A511W513"/>
<accession>A0A511W513</accession>
<dbReference type="Proteomes" id="UP000321440">
    <property type="component" value="Unassembled WGS sequence"/>
</dbReference>
<comment type="caution">
    <text evidence="2">The sequence shown here is derived from an EMBL/GenBank/DDBJ whole genome shotgun (WGS) entry which is preliminary data.</text>
</comment>
<protein>
    <recommendedName>
        <fullName evidence="4">Shikimate kinase</fullName>
    </recommendedName>
</protein>
<dbReference type="RefSeq" id="WP_146813548.1">
    <property type="nucleotide sequence ID" value="NZ_BJYA01000001.1"/>
</dbReference>
<name>A0A511W513_9BACI</name>
<sequence>MNKFVFIFGPQAVGKMTVGEELAKITELKLFHNHMAIEMLEPLYGFTPEMWRLTSLIRNEIFDSFANSDAYGLIFTKVWNLSSEKECEGIERLFQRFESKGCDVCIVELEADTEERLQRNSSSHRLEQKPTKRNIEQSEQDLLSTAESIRLNTDEGEITRPNYIRINNTHLSAEDVAKRVKEQFEL</sequence>
<dbReference type="InterPro" id="IPR027417">
    <property type="entry name" value="P-loop_NTPase"/>
</dbReference>
<reference evidence="2 3" key="1">
    <citation type="submission" date="2019-07" db="EMBL/GenBank/DDBJ databases">
        <title>Whole genome shotgun sequence of Alkalibacillus haloalkaliphilus NBRC 103110.</title>
        <authorList>
            <person name="Hosoyama A."/>
            <person name="Uohara A."/>
            <person name="Ohji S."/>
            <person name="Ichikawa N."/>
        </authorList>
    </citation>
    <scope>NUCLEOTIDE SEQUENCE [LARGE SCALE GENOMIC DNA]</scope>
    <source>
        <strain evidence="2 3">NBRC 103110</strain>
    </source>
</reference>